<accession>A0A7W6CVV8</accession>
<keyword evidence="3" id="KW-1185">Reference proteome</keyword>
<dbReference type="EMBL" id="JACIDR010000001">
    <property type="protein sequence ID" value="MBB3972053.1"/>
    <property type="molecule type" value="Genomic_DNA"/>
</dbReference>
<dbReference type="RefSeq" id="WP_183393873.1">
    <property type="nucleotide sequence ID" value="NZ_JACIDR010000001.1"/>
</dbReference>
<evidence type="ECO:0000256" key="1">
    <source>
        <dbReference type="SAM" id="Phobius"/>
    </source>
</evidence>
<gene>
    <name evidence="2" type="ORF">GGR24_000686</name>
</gene>
<keyword evidence="1" id="KW-1133">Transmembrane helix</keyword>
<keyword evidence="1" id="KW-0812">Transmembrane</keyword>
<protein>
    <submittedName>
        <fullName evidence="2">Uncharacterized protein</fullName>
    </submittedName>
</protein>
<evidence type="ECO:0000313" key="3">
    <source>
        <dbReference type="Proteomes" id="UP000528964"/>
    </source>
</evidence>
<keyword evidence="1" id="KW-0472">Membrane</keyword>
<name>A0A7W6CVV8_9HYPH</name>
<dbReference type="Proteomes" id="UP000528964">
    <property type="component" value="Unassembled WGS sequence"/>
</dbReference>
<sequence length="61" mass="6466">MRTLLLIIGLAAIAVGGLWIGQGLGYVAWPASSFMIRQTQWAYYGAALAAAGLALAAWSRR</sequence>
<reference evidence="2 3" key="1">
    <citation type="submission" date="2020-08" db="EMBL/GenBank/DDBJ databases">
        <title>Genomic Encyclopedia of Type Strains, Phase IV (KMG-IV): sequencing the most valuable type-strain genomes for metagenomic binning, comparative biology and taxonomic classification.</title>
        <authorList>
            <person name="Goeker M."/>
        </authorList>
    </citation>
    <scope>NUCLEOTIDE SEQUENCE [LARGE SCALE GENOMIC DNA]</scope>
    <source>
        <strain evidence="2 3">DSM 25481</strain>
    </source>
</reference>
<feature type="transmembrane region" description="Helical" evidence="1">
    <location>
        <begin position="41"/>
        <end position="58"/>
    </location>
</feature>
<evidence type="ECO:0000313" key="2">
    <source>
        <dbReference type="EMBL" id="MBB3972053.1"/>
    </source>
</evidence>
<organism evidence="2 3">
    <name type="scientific">Hansschlegelia beijingensis</name>
    <dbReference type="NCBI Taxonomy" id="1133344"/>
    <lineage>
        <taxon>Bacteria</taxon>
        <taxon>Pseudomonadati</taxon>
        <taxon>Pseudomonadota</taxon>
        <taxon>Alphaproteobacteria</taxon>
        <taxon>Hyphomicrobiales</taxon>
        <taxon>Methylopilaceae</taxon>
        <taxon>Hansschlegelia</taxon>
    </lineage>
</organism>
<proteinExistence type="predicted"/>
<dbReference type="AlphaFoldDB" id="A0A7W6CVV8"/>
<comment type="caution">
    <text evidence="2">The sequence shown here is derived from an EMBL/GenBank/DDBJ whole genome shotgun (WGS) entry which is preliminary data.</text>
</comment>